<gene>
    <name evidence="1" type="ORF">I4F81_011938</name>
</gene>
<comment type="caution">
    <text evidence="1">The sequence shown here is derived from an EMBL/GenBank/DDBJ whole genome shotgun (WGS) entry which is preliminary data.</text>
</comment>
<accession>A0ACC3CH12</accession>
<sequence>MGRRKSAADAKARAAAGSAPRKSAIGLSDAVNLAAVHQSGKAVATLKTYARYVRGKRGWVEWTAAQGVPVVGLDKDAAERVAQNYFSRTDCHTLGEDLGGQIIAEISAYYHEQTSCSRDRWVVLERDGVTHTSGNPANSTFVDDAKSTHAKTRARNGEAAQDSVDVLDPIHIRAFFDIYVPGRSLGECDPEAIMLHAALLMGMSFLLRFNELTRLHTDHLVWSERFPKFSIDEPTKANLAQSSCDLMPWPTTLRLDPRSNPVLAFACWMHLRGGASGFIFPAFKVTSGKMQVYPTQAAGPSVFTALLRRLYGPCGVLDAGELATHTAKRSGCQLYKALGQPDVWLMIKGGWTDPSSFMRYTPLCNRKEQRFAYHRPGSW</sequence>
<reference evidence="1" key="1">
    <citation type="submission" date="2019-11" db="EMBL/GenBank/DDBJ databases">
        <title>Nori genome reveals adaptations in red seaweeds to the harsh intertidal environment.</title>
        <authorList>
            <person name="Wang D."/>
            <person name="Mao Y."/>
        </authorList>
    </citation>
    <scope>NUCLEOTIDE SEQUENCE</scope>
    <source>
        <tissue evidence="1">Gametophyte</tissue>
    </source>
</reference>
<organism evidence="1 2">
    <name type="scientific">Pyropia yezoensis</name>
    <name type="common">Susabi-nori</name>
    <name type="synonym">Porphyra yezoensis</name>
    <dbReference type="NCBI Taxonomy" id="2788"/>
    <lineage>
        <taxon>Eukaryota</taxon>
        <taxon>Rhodophyta</taxon>
        <taxon>Bangiophyceae</taxon>
        <taxon>Bangiales</taxon>
        <taxon>Bangiaceae</taxon>
        <taxon>Pyropia</taxon>
    </lineage>
</organism>
<keyword evidence="2" id="KW-1185">Reference proteome</keyword>
<dbReference type="Proteomes" id="UP000798662">
    <property type="component" value="Chromosome 3"/>
</dbReference>
<protein>
    <submittedName>
        <fullName evidence="1">Uncharacterized protein</fullName>
    </submittedName>
</protein>
<evidence type="ECO:0000313" key="2">
    <source>
        <dbReference type="Proteomes" id="UP000798662"/>
    </source>
</evidence>
<name>A0ACC3CH12_PYRYE</name>
<dbReference type="EMBL" id="CM020620">
    <property type="protein sequence ID" value="KAK1869462.1"/>
    <property type="molecule type" value="Genomic_DNA"/>
</dbReference>
<proteinExistence type="predicted"/>
<evidence type="ECO:0000313" key="1">
    <source>
        <dbReference type="EMBL" id="KAK1869462.1"/>
    </source>
</evidence>